<keyword evidence="1" id="KW-0540">Nuclease</keyword>
<dbReference type="PANTHER" id="PTHR13620">
    <property type="entry name" value="3-5 EXONUCLEASE"/>
    <property type="match status" value="1"/>
</dbReference>
<name>A0A9Q1KDH1_9CARY</name>
<dbReference type="SUPFAM" id="SSF53098">
    <property type="entry name" value="Ribonuclease H-like"/>
    <property type="match status" value="2"/>
</dbReference>
<dbReference type="InterPro" id="IPR036397">
    <property type="entry name" value="RNaseH_sf"/>
</dbReference>
<keyword evidence="2" id="KW-0378">Hydrolase</keyword>
<proteinExistence type="predicted"/>
<protein>
    <submittedName>
        <fullName evidence="3">Uncharacterized protein</fullName>
    </submittedName>
</protein>
<dbReference type="PANTHER" id="PTHR13620:SF121">
    <property type="entry name" value="EMB|CAB82946.1-RELATED"/>
    <property type="match status" value="1"/>
</dbReference>
<dbReference type="AlphaFoldDB" id="A0A9Q1KDH1"/>
<gene>
    <name evidence="3" type="ORF">Cgig2_022775</name>
</gene>
<dbReference type="GO" id="GO:0003676">
    <property type="term" value="F:nucleic acid binding"/>
    <property type="evidence" value="ECO:0007669"/>
    <property type="project" value="InterPro"/>
</dbReference>
<sequence>MQFQVQRQGKPSGYPFANFTLGNAGSRRANTILEGSDTILYFVGSTMRPPALASASSWGVRAGHLGTMVLINKPSLISSTLAEIAQEAGVHYDGPSKGTGESLKVDTIDPIVLTERQPKMLRIPSEYLAKMGGYSIKIEGNEVKVKVVDKGSPSIVATSITEMRSSLMKSSTSSPRVVGVDIKHLTTRDDNTRYSCDPDSLVLCAGANCLIVHLGPEYSSSDVKAPEELIRFLKDTSVCFVGSTRRPFVLASASSWGVQAGDLAAMVLKKPSLISSTLAEIAQEAGVHYLGPSKGSGELLKVDSFNPIVLTEDQIKLAVNDAYAYYKIGIPSEYLAKMGGYSTKFEGVEVKVKVVDIGCASLIETHIDEMLSALKTRPVKVVGVDFKCLTHYDGIFTSERGSLALCDGTNCLIIHLPSRVYSSSNDHKDLQAPDELMNFLQDSSICFVGSTRRPSVLAPASSWGVEAGALAALVLKKPSLNGSSLGVVSQEVGIKYEGSSTRGDDGTVKVDSIDPVVLTDKQVKLAVTDAYTNYKVGHKLLTLL</sequence>
<reference evidence="3" key="1">
    <citation type="submission" date="2022-04" db="EMBL/GenBank/DDBJ databases">
        <title>Carnegiea gigantea Genome sequencing and assembly v2.</title>
        <authorList>
            <person name="Copetti D."/>
            <person name="Sanderson M.J."/>
            <person name="Burquez A."/>
            <person name="Wojciechowski M.F."/>
        </authorList>
    </citation>
    <scope>NUCLEOTIDE SEQUENCE</scope>
    <source>
        <strain evidence="3">SGP5-SGP5p</strain>
        <tissue evidence="3">Aerial part</tissue>
    </source>
</reference>
<keyword evidence="4" id="KW-1185">Reference proteome</keyword>
<evidence type="ECO:0000313" key="3">
    <source>
        <dbReference type="EMBL" id="KAJ8440919.1"/>
    </source>
</evidence>
<dbReference type="GO" id="GO:0005737">
    <property type="term" value="C:cytoplasm"/>
    <property type="evidence" value="ECO:0007669"/>
    <property type="project" value="TreeGrafter"/>
</dbReference>
<evidence type="ECO:0000313" key="4">
    <source>
        <dbReference type="Proteomes" id="UP001153076"/>
    </source>
</evidence>
<dbReference type="InterPro" id="IPR012337">
    <property type="entry name" value="RNaseH-like_sf"/>
</dbReference>
<dbReference type="Proteomes" id="UP001153076">
    <property type="component" value="Unassembled WGS sequence"/>
</dbReference>
<dbReference type="InterPro" id="IPR051132">
    <property type="entry name" value="3-5_Exonuclease_domain"/>
</dbReference>
<organism evidence="3 4">
    <name type="scientific">Carnegiea gigantea</name>
    <dbReference type="NCBI Taxonomy" id="171969"/>
    <lineage>
        <taxon>Eukaryota</taxon>
        <taxon>Viridiplantae</taxon>
        <taxon>Streptophyta</taxon>
        <taxon>Embryophyta</taxon>
        <taxon>Tracheophyta</taxon>
        <taxon>Spermatophyta</taxon>
        <taxon>Magnoliopsida</taxon>
        <taxon>eudicotyledons</taxon>
        <taxon>Gunneridae</taxon>
        <taxon>Pentapetalae</taxon>
        <taxon>Caryophyllales</taxon>
        <taxon>Cactineae</taxon>
        <taxon>Cactaceae</taxon>
        <taxon>Cactoideae</taxon>
        <taxon>Echinocereeae</taxon>
        <taxon>Carnegiea</taxon>
    </lineage>
</organism>
<dbReference type="OrthoDB" id="446462at2759"/>
<accession>A0A9Q1KDH1</accession>
<dbReference type="EMBL" id="JAKOGI010000182">
    <property type="protein sequence ID" value="KAJ8440919.1"/>
    <property type="molecule type" value="Genomic_DNA"/>
</dbReference>
<comment type="caution">
    <text evidence="3">The sequence shown here is derived from an EMBL/GenBank/DDBJ whole genome shotgun (WGS) entry which is preliminary data.</text>
</comment>
<evidence type="ECO:0000256" key="2">
    <source>
        <dbReference type="ARBA" id="ARBA00022801"/>
    </source>
</evidence>
<dbReference type="Gene3D" id="3.30.420.10">
    <property type="entry name" value="Ribonuclease H-like superfamily/Ribonuclease H"/>
    <property type="match status" value="2"/>
</dbReference>
<dbReference type="GO" id="GO:0005634">
    <property type="term" value="C:nucleus"/>
    <property type="evidence" value="ECO:0007669"/>
    <property type="project" value="TreeGrafter"/>
</dbReference>
<dbReference type="GO" id="GO:0008408">
    <property type="term" value="F:3'-5' exonuclease activity"/>
    <property type="evidence" value="ECO:0007669"/>
    <property type="project" value="TreeGrafter"/>
</dbReference>
<evidence type="ECO:0000256" key="1">
    <source>
        <dbReference type="ARBA" id="ARBA00022722"/>
    </source>
</evidence>